<dbReference type="PANTHER" id="PTHR24351">
    <property type="entry name" value="RIBOSOMAL PROTEIN S6 KINASE"/>
    <property type="match status" value="1"/>
</dbReference>
<dbReference type="GO" id="GO:0002250">
    <property type="term" value="P:adaptive immune response"/>
    <property type="evidence" value="ECO:0007669"/>
    <property type="project" value="UniProtKB-KW"/>
</dbReference>
<feature type="domain" description="Phorbol-ester/DAG-type" evidence="34">
    <location>
        <begin position="48"/>
        <end position="98"/>
    </location>
</feature>
<feature type="region of interest" description="Disordered" evidence="31">
    <location>
        <begin position="561"/>
        <end position="582"/>
    </location>
</feature>
<keyword evidence="22" id="KW-0472">Membrane</keyword>
<dbReference type="PIRSF" id="PIRSF000550">
    <property type="entry name" value="PKC_alpha"/>
    <property type="match status" value="1"/>
</dbReference>
<dbReference type="Ensembl" id="ENSANIT00000008610.1">
    <property type="protein sequence ID" value="ENSANIP00000008321.1"/>
    <property type="gene ID" value="ENSANIG00000005636.1"/>
</dbReference>
<evidence type="ECO:0000259" key="32">
    <source>
        <dbReference type="PROSITE" id="PS50004"/>
    </source>
</evidence>
<dbReference type="SUPFAM" id="SSF56112">
    <property type="entry name" value="Protein kinase-like (PK-like)"/>
    <property type="match status" value="1"/>
</dbReference>
<dbReference type="Pfam" id="PF00069">
    <property type="entry name" value="Pkinase"/>
    <property type="match status" value="1"/>
</dbReference>
<evidence type="ECO:0000256" key="5">
    <source>
        <dbReference type="ARBA" id="ARBA00022490"/>
    </source>
</evidence>
<evidence type="ECO:0000256" key="16">
    <source>
        <dbReference type="ARBA" id="ARBA00022837"/>
    </source>
</evidence>
<feature type="binding site" evidence="27">
    <location>
        <position position="142"/>
    </location>
    <ligand>
        <name>a 1,2-diacyl-sn-glycero-3-phospho-(1D-myo-inositol-4,5-bisphosphate)</name>
        <dbReference type="ChEBI" id="CHEBI:58456"/>
    </ligand>
</feature>
<dbReference type="InterPro" id="IPR046349">
    <property type="entry name" value="C1-like_sf"/>
</dbReference>
<dbReference type="Gene3D" id="3.30.60.20">
    <property type="match status" value="1"/>
</dbReference>
<evidence type="ECO:0000256" key="22">
    <source>
        <dbReference type="ARBA" id="ARBA00023136"/>
    </source>
</evidence>
<dbReference type="GO" id="GO:0006325">
    <property type="term" value="P:chromatin organization"/>
    <property type="evidence" value="ECO:0007669"/>
    <property type="project" value="UniProtKB-KW"/>
</dbReference>
<dbReference type="EC" id="2.7.11.13" evidence="25"/>
<dbReference type="SMART" id="SM00133">
    <property type="entry name" value="S_TK_X"/>
    <property type="match status" value="1"/>
</dbReference>
<evidence type="ECO:0000256" key="31">
    <source>
        <dbReference type="SAM" id="MobiDB-lite"/>
    </source>
</evidence>
<evidence type="ECO:0000256" key="11">
    <source>
        <dbReference type="ARBA" id="ARBA00022737"/>
    </source>
</evidence>
<dbReference type="SMART" id="SM00220">
    <property type="entry name" value="S_TKc"/>
    <property type="match status" value="1"/>
</dbReference>
<keyword evidence="19" id="KW-0391">Immunity</keyword>
<dbReference type="Proteomes" id="UP000694541">
    <property type="component" value="Unplaced"/>
</dbReference>
<keyword evidence="18" id="KW-0156">Chromatin regulator</keyword>
<evidence type="ECO:0000256" key="28">
    <source>
        <dbReference type="PIRSR" id="PIRSR000550-3"/>
    </source>
</evidence>
<dbReference type="Gene3D" id="3.30.200.20">
    <property type="entry name" value="Phosphorylase Kinase, domain 1"/>
    <property type="match status" value="2"/>
</dbReference>
<dbReference type="SMART" id="SM00239">
    <property type="entry name" value="C2"/>
    <property type="match status" value="1"/>
</dbReference>
<dbReference type="AlphaFoldDB" id="A0A8B9MFY9"/>
<dbReference type="InterPro" id="IPR008271">
    <property type="entry name" value="Ser/Thr_kinase_AS"/>
</dbReference>
<feature type="binding site" evidence="29">
    <location>
        <position position="195"/>
    </location>
    <ligand>
        <name>Ca(2+)</name>
        <dbReference type="ChEBI" id="CHEBI:29108"/>
        <label>1</label>
    </ligand>
</feature>
<dbReference type="FunFam" id="2.60.40.150:FF:000012">
    <property type="entry name" value="Kinase C alpha type"/>
    <property type="match status" value="1"/>
</dbReference>
<evidence type="ECO:0000256" key="7">
    <source>
        <dbReference type="ARBA" id="ARBA00022553"/>
    </source>
</evidence>
<feature type="binding site" evidence="28 30">
    <location>
        <position position="318"/>
    </location>
    <ligand>
        <name>ATP</name>
        <dbReference type="ChEBI" id="CHEBI:30616"/>
    </ligand>
</feature>
<evidence type="ECO:0000256" key="8">
    <source>
        <dbReference type="ARBA" id="ARBA00022679"/>
    </source>
</evidence>
<dbReference type="PROSITE" id="PS00108">
    <property type="entry name" value="PROTEIN_KINASE_ST"/>
    <property type="match status" value="1"/>
</dbReference>
<dbReference type="Gene3D" id="2.60.40.150">
    <property type="entry name" value="C2 domain"/>
    <property type="match status" value="1"/>
</dbReference>
<evidence type="ECO:0000256" key="23">
    <source>
        <dbReference type="ARBA" id="ARBA00023163"/>
    </source>
</evidence>
<feature type="compositionally biased region" description="Basic and acidic residues" evidence="31">
    <location>
        <begin position="570"/>
        <end position="582"/>
    </location>
</feature>
<dbReference type="InterPro" id="IPR000961">
    <property type="entry name" value="AGC-kinase_C"/>
</dbReference>
<keyword evidence="11" id="KW-0677">Repeat</keyword>
<sequence>MAVIQMPPPELCSGVGQPARPGAAFSSLLVIWIAARSRQERQQDPRSKHKFKIHTYSSPTFCDHCGSLLYGLIHQGMKCDTCMMNVHKRCVMNVPSLCGTDHTERRGRIYIRADIEKDVLTVVVRDAKNLVPMDPNGLSDPYVKLKLIPDPKNESKQKTKTIKCSLNPEWNETFKFQLKEADKDRRLSVEIWDWDLTSRNDFMGSLSFGISELQKSGVDGWFKLLSQEEGEYFNVPVPPEGEEGNEELRQKFERAKIGTGSKAADEKTTNAISKFDNNGSRDRMKLSDFNFLMVLGKGSFGKVMLAERKGTDELYAVKILKKDVVIQDDDVECTMVEKRVLALSGKPPFLTQLHSCFQTMDRLYFVMEYVNGGDLMYQIQQVGRFKEPHAVFYAAEIAIGLFFLQSKGIIYRDLKLDNVMLDSEGHIKIADFGMCKENIWDGVTTKTFCGTPDYIAPEIIAYQPYGKSVDWWAFGVLLYEMLAGQAPFEGEDEDELFQSIMEHNVAYPKSMSKEAVAICKGLMTKHPAKRLGCGPEGERDIKEHAFFRYIDWDKLERKEIQPPFKPKAKDKRDTSNFDKEFTRQPVELTPTDKLFIMNLDQNEFAGFSYTNPEFVINV</sequence>
<feature type="active site" description="Proton acceptor" evidence="26">
    <location>
        <position position="413"/>
    </location>
</feature>
<name>A0A8B9MFY9_9AVES</name>
<dbReference type="InterPro" id="IPR002219">
    <property type="entry name" value="PKC_DAG/PE"/>
</dbReference>
<evidence type="ECO:0000259" key="33">
    <source>
        <dbReference type="PROSITE" id="PS50011"/>
    </source>
</evidence>
<evidence type="ECO:0000256" key="12">
    <source>
        <dbReference type="ARBA" id="ARBA00022741"/>
    </source>
</evidence>
<dbReference type="SMART" id="SM00109">
    <property type="entry name" value="C1"/>
    <property type="match status" value="1"/>
</dbReference>
<dbReference type="InterPro" id="IPR014375">
    <property type="entry name" value="Protein_kinase_C_a/b/g"/>
</dbReference>
<evidence type="ECO:0000256" key="21">
    <source>
        <dbReference type="ARBA" id="ARBA00023130"/>
    </source>
</evidence>
<evidence type="ECO:0000256" key="3">
    <source>
        <dbReference type="ARBA" id="ARBA00004496"/>
    </source>
</evidence>
<dbReference type="Pfam" id="PF00130">
    <property type="entry name" value="C1_1"/>
    <property type="match status" value="1"/>
</dbReference>
<evidence type="ECO:0000259" key="35">
    <source>
        <dbReference type="PROSITE" id="PS51285"/>
    </source>
</evidence>
<reference evidence="36" key="2">
    <citation type="submission" date="2025-09" db="UniProtKB">
        <authorList>
            <consortium name="Ensembl"/>
        </authorList>
    </citation>
    <scope>IDENTIFICATION</scope>
</reference>
<keyword evidence="24" id="KW-0539">Nucleus</keyword>
<dbReference type="PROSITE" id="PS51285">
    <property type="entry name" value="AGC_KINASE_CTER"/>
    <property type="match status" value="1"/>
</dbReference>
<organism evidence="36 37">
    <name type="scientific">Accipiter nisus</name>
    <name type="common">Eurasian sparrowhawk</name>
    <dbReference type="NCBI Taxonomy" id="211598"/>
    <lineage>
        <taxon>Eukaryota</taxon>
        <taxon>Metazoa</taxon>
        <taxon>Chordata</taxon>
        <taxon>Craniata</taxon>
        <taxon>Vertebrata</taxon>
        <taxon>Euteleostomi</taxon>
        <taxon>Archelosauria</taxon>
        <taxon>Archosauria</taxon>
        <taxon>Dinosauria</taxon>
        <taxon>Saurischia</taxon>
        <taxon>Theropoda</taxon>
        <taxon>Coelurosauria</taxon>
        <taxon>Aves</taxon>
        <taxon>Neognathae</taxon>
        <taxon>Neoaves</taxon>
        <taxon>Telluraves</taxon>
        <taxon>Accipitrimorphae</taxon>
        <taxon>Accipitriformes</taxon>
        <taxon>Accipitridae</taxon>
        <taxon>Accipitrinae</taxon>
        <taxon>Accipiter</taxon>
    </lineage>
</organism>
<dbReference type="InterPro" id="IPR000719">
    <property type="entry name" value="Prot_kinase_dom"/>
</dbReference>
<keyword evidence="20" id="KW-0805">Transcription regulation</keyword>
<dbReference type="FunFam" id="3.30.60.20:FF:000031">
    <property type="entry name" value="Protein kinase C alpha"/>
    <property type="match status" value="1"/>
</dbReference>
<dbReference type="GO" id="GO:0005524">
    <property type="term" value="F:ATP binding"/>
    <property type="evidence" value="ECO:0007669"/>
    <property type="project" value="UniProtKB-UniRule"/>
</dbReference>
<keyword evidence="7" id="KW-0597">Phosphoprotein</keyword>
<dbReference type="InterPro" id="IPR017441">
    <property type="entry name" value="Protein_kinase_ATP_BS"/>
</dbReference>
<keyword evidence="21" id="KW-1064">Adaptive immunity</keyword>
<feature type="binding site" evidence="29">
    <location>
        <position position="198"/>
    </location>
    <ligand>
        <name>Ca(2+)</name>
        <dbReference type="ChEBI" id="CHEBI:29108"/>
        <label>1</label>
    </ligand>
</feature>
<comment type="cofactor">
    <cofactor evidence="29">
        <name>Ca(2+)</name>
        <dbReference type="ChEBI" id="CHEBI:29108"/>
    </cofactor>
    <text evidence="29">Binds 3 Ca(2+) ions per subunit. The ions are bound to the C2 domain.</text>
</comment>
<dbReference type="Gene3D" id="1.10.510.10">
    <property type="entry name" value="Transferase(Phosphotransferase) domain 1"/>
    <property type="match status" value="1"/>
</dbReference>
<keyword evidence="12 25" id="KW-0547">Nucleotide-binding</keyword>
<reference evidence="36" key="1">
    <citation type="submission" date="2025-08" db="UniProtKB">
        <authorList>
            <consortium name="Ensembl"/>
        </authorList>
    </citation>
    <scope>IDENTIFICATION</scope>
</reference>
<dbReference type="InterPro" id="IPR011009">
    <property type="entry name" value="Kinase-like_dom_sf"/>
</dbReference>
<evidence type="ECO:0000256" key="14">
    <source>
        <dbReference type="ARBA" id="ARBA00022777"/>
    </source>
</evidence>
<dbReference type="GO" id="GO:0016020">
    <property type="term" value="C:membrane"/>
    <property type="evidence" value="ECO:0007669"/>
    <property type="project" value="UniProtKB-SubCell"/>
</dbReference>
<keyword evidence="37" id="KW-1185">Reference proteome</keyword>
<feature type="binding site" evidence="29">
    <location>
        <position position="199"/>
    </location>
    <ligand>
        <name>Ca(2+)</name>
        <dbReference type="ChEBI" id="CHEBI:29108"/>
        <label>1</label>
    </ligand>
</feature>
<evidence type="ECO:0000256" key="19">
    <source>
        <dbReference type="ARBA" id="ARBA00022859"/>
    </source>
</evidence>
<comment type="similarity">
    <text evidence="4 25">Belongs to the protein kinase superfamily. AGC Ser/Thr protein kinase family. PKC subfamily.</text>
</comment>
<evidence type="ECO:0000256" key="2">
    <source>
        <dbReference type="ARBA" id="ARBA00004170"/>
    </source>
</evidence>
<dbReference type="FunFam" id="3.30.200.20:FF:000080">
    <property type="entry name" value="Protein kinase C"/>
    <property type="match status" value="1"/>
</dbReference>
<feature type="binding site" evidence="29">
    <location>
        <position position="134"/>
    </location>
    <ligand>
        <name>Ca(2+)</name>
        <dbReference type="ChEBI" id="CHEBI:29108"/>
        <label>1</label>
    </ligand>
</feature>
<evidence type="ECO:0000256" key="17">
    <source>
        <dbReference type="ARBA" id="ARBA00022840"/>
    </source>
</evidence>
<feature type="binding site" evidence="29">
    <location>
        <position position="201"/>
    </location>
    <ligand>
        <name>Ca(2+)</name>
        <dbReference type="ChEBI" id="CHEBI:29108"/>
        <label>1</label>
    </ligand>
</feature>
<feature type="binding site" evidence="28">
    <location>
        <begin position="295"/>
        <end position="303"/>
    </location>
    <ligand>
        <name>ATP</name>
        <dbReference type="ChEBI" id="CHEBI:30616"/>
    </ligand>
</feature>
<dbReference type="CDD" id="cd05616">
    <property type="entry name" value="STKc_cPKC_beta"/>
    <property type="match status" value="1"/>
</dbReference>
<keyword evidence="10 29" id="KW-0479">Metal-binding</keyword>
<dbReference type="PROSITE" id="PS50011">
    <property type="entry name" value="PROTEIN_KINASE_DOM"/>
    <property type="match status" value="1"/>
</dbReference>
<keyword evidence="16 29" id="KW-0106">Calcium</keyword>
<evidence type="ECO:0000256" key="26">
    <source>
        <dbReference type="PIRSR" id="PIRSR000550-1"/>
    </source>
</evidence>
<dbReference type="InterPro" id="IPR017892">
    <property type="entry name" value="Pkinase_C"/>
</dbReference>
<dbReference type="InterPro" id="IPR020454">
    <property type="entry name" value="DAG/PE-bd"/>
</dbReference>
<feature type="binding site" evidence="29">
    <location>
        <position position="133"/>
    </location>
    <ligand>
        <name>Ca(2+)</name>
        <dbReference type="ChEBI" id="CHEBI:29108"/>
        <label>1</label>
    </ligand>
</feature>
<evidence type="ECO:0000256" key="29">
    <source>
        <dbReference type="PIRSR" id="PIRSR000550-4"/>
    </source>
</evidence>
<proteinExistence type="inferred from homology"/>
<dbReference type="SUPFAM" id="SSF49562">
    <property type="entry name" value="C2 domain (Calcium/lipid-binding domain, CaLB)"/>
    <property type="match status" value="1"/>
</dbReference>
<keyword evidence="13" id="KW-0863">Zinc-finger</keyword>
<keyword evidence="14 25" id="KW-0418">Kinase</keyword>
<keyword evidence="9" id="KW-0053">Apoptosis</keyword>
<evidence type="ECO:0000256" key="15">
    <source>
        <dbReference type="ARBA" id="ARBA00022833"/>
    </source>
</evidence>
<accession>A0A8B9MFY9</accession>
<feature type="domain" description="Protein kinase" evidence="33">
    <location>
        <begin position="289"/>
        <end position="547"/>
    </location>
</feature>
<feature type="binding site" evidence="29">
    <location>
        <position position="140"/>
    </location>
    <ligand>
        <name>Ca(2+)</name>
        <dbReference type="ChEBI" id="CHEBI:29108"/>
        <label>1</label>
    </ligand>
</feature>
<dbReference type="InterPro" id="IPR035892">
    <property type="entry name" value="C2_domain_sf"/>
</dbReference>
<evidence type="ECO:0000256" key="27">
    <source>
        <dbReference type="PIRSR" id="PIRSR000550-2"/>
    </source>
</evidence>
<keyword evidence="8 25" id="KW-0808">Transferase</keyword>
<dbReference type="InterPro" id="IPR000008">
    <property type="entry name" value="C2_dom"/>
</dbReference>
<evidence type="ECO:0000256" key="1">
    <source>
        <dbReference type="ARBA" id="ARBA00004123"/>
    </source>
</evidence>
<dbReference type="GO" id="GO:0008270">
    <property type="term" value="F:zinc ion binding"/>
    <property type="evidence" value="ECO:0007669"/>
    <property type="project" value="UniProtKB-KW"/>
</dbReference>
<evidence type="ECO:0000256" key="30">
    <source>
        <dbReference type="PROSITE-ProRule" id="PRU10141"/>
    </source>
</evidence>
<keyword evidence="23" id="KW-0804">Transcription</keyword>
<evidence type="ECO:0000256" key="25">
    <source>
        <dbReference type="PIRNR" id="PIRNR000550"/>
    </source>
</evidence>
<feature type="domain" description="AGC-kinase C-terminal" evidence="35">
    <location>
        <begin position="548"/>
        <end position="618"/>
    </location>
</feature>
<evidence type="ECO:0000256" key="9">
    <source>
        <dbReference type="ARBA" id="ARBA00022703"/>
    </source>
</evidence>
<dbReference type="InterPro" id="IPR034664">
    <property type="entry name" value="cPKC-beta"/>
</dbReference>
<comment type="catalytic activity">
    <reaction evidence="25">
        <text>L-threonyl-[protein] + ATP = O-phospho-L-threonyl-[protein] + ADP + H(+)</text>
        <dbReference type="Rhea" id="RHEA:46608"/>
        <dbReference type="Rhea" id="RHEA-COMP:11060"/>
        <dbReference type="Rhea" id="RHEA-COMP:11605"/>
        <dbReference type="ChEBI" id="CHEBI:15378"/>
        <dbReference type="ChEBI" id="CHEBI:30013"/>
        <dbReference type="ChEBI" id="CHEBI:30616"/>
        <dbReference type="ChEBI" id="CHEBI:61977"/>
        <dbReference type="ChEBI" id="CHEBI:456216"/>
        <dbReference type="EC" id="2.7.11.13"/>
    </reaction>
</comment>
<dbReference type="Pfam" id="PF00168">
    <property type="entry name" value="C2"/>
    <property type="match status" value="1"/>
</dbReference>
<feature type="binding site" evidence="29">
    <location>
        <position position="193"/>
    </location>
    <ligand>
        <name>Ca(2+)</name>
        <dbReference type="ChEBI" id="CHEBI:29108"/>
        <label>2</label>
    </ligand>
</feature>
<dbReference type="PROSITE" id="PS50081">
    <property type="entry name" value="ZF_DAG_PE_2"/>
    <property type="match status" value="1"/>
</dbReference>
<dbReference type="GO" id="GO:0004697">
    <property type="term" value="F:diacylglycerol-dependent serine/threonine kinase activity"/>
    <property type="evidence" value="ECO:0007669"/>
    <property type="project" value="UniProtKB-EC"/>
</dbReference>
<keyword evidence="6 25" id="KW-0723">Serine/threonine-protein kinase</keyword>
<evidence type="ECO:0000256" key="4">
    <source>
        <dbReference type="ARBA" id="ARBA00005490"/>
    </source>
</evidence>
<protein>
    <recommendedName>
        <fullName evidence="25">Protein kinase C</fullName>
        <ecNumber evidence="25">2.7.11.13</ecNumber>
    </recommendedName>
</protein>
<dbReference type="GO" id="GO:0006915">
    <property type="term" value="P:apoptotic process"/>
    <property type="evidence" value="ECO:0007669"/>
    <property type="project" value="UniProtKB-KW"/>
</dbReference>
<dbReference type="Pfam" id="PF00433">
    <property type="entry name" value="Pkinase_C"/>
    <property type="match status" value="1"/>
</dbReference>
<feature type="domain" description="C2" evidence="32">
    <location>
        <begin position="105"/>
        <end position="222"/>
    </location>
</feature>
<dbReference type="PROSITE" id="PS00107">
    <property type="entry name" value="PROTEIN_KINASE_ATP"/>
    <property type="match status" value="1"/>
</dbReference>
<feature type="binding site" evidence="29">
    <location>
        <position position="194"/>
    </location>
    <ligand>
        <name>Ca(2+)</name>
        <dbReference type="ChEBI" id="CHEBI:29108"/>
        <label>1</label>
    </ligand>
</feature>
<dbReference type="PROSITE" id="PS50004">
    <property type="entry name" value="C2"/>
    <property type="match status" value="1"/>
</dbReference>
<comment type="subcellular location">
    <subcellularLocation>
        <location evidence="3">Cytoplasm</location>
    </subcellularLocation>
    <subcellularLocation>
        <location evidence="2">Membrane</location>
        <topology evidence="2">Peripheral membrane protein</topology>
    </subcellularLocation>
    <subcellularLocation>
        <location evidence="1">Nucleus</location>
    </subcellularLocation>
</comment>
<evidence type="ECO:0000256" key="13">
    <source>
        <dbReference type="ARBA" id="ARBA00022771"/>
    </source>
</evidence>
<keyword evidence="5" id="KW-0963">Cytoplasm</keyword>
<dbReference type="SUPFAM" id="SSF57889">
    <property type="entry name" value="Cysteine-rich domain"/>
    <property type="match status" value="1"/>
</dbReference>
<evidence type="ECO:0000256" key="6">
    <source>
        <dbReference type="ARBA" id="ARBA00022527"/>
    </source>
</evidence>
<dbReference type="PRINTS" id="PR00008">
    <property type="entry name" value="DAGPEDOMAIN"/>
</dbReference>
<dbReference type="CDD" id="cd20836">
    <property type="entry name" value="C1_cPKC_rpt2"/>
    <property type="match status" value="1"/>
</dbReference>
<dbReference type="GO" id="GO:0005737">
    <property type="term" value="C:cytoplasm"/>
    <property type="evidence" value="ECO:0007669"/>
    <property type="project" value="UniProtKB-SubCell"/>
</dbReference>
<evidence type="ECO:0000256" key="10">
    <source>
        <dbReference type="ARBA" id="ARBA00022723"/>
    </source>
</evidence>
<evidence type="ECO:0000256" key="24">
    <source>
        <dbReference type="ARBA" id="ARBA00023242"/>
    </source>
</evidence>
<evidence type="ECO:0000259" key="34">
    <source>
        <dbReference type="PROSITE" id="PS50081"/>
    </source>
</evidence>
<evidence type="ECO:0000256" key="20">
    <source>
        <dbReference type="ARBA" id="ARBA00023015"/>
    </source>
</evidence>
<dbReference type="FunFam" id="1.10.510.10:FF:000023">
    <property type="entry name" value="Protein kinase C"/>
    <property type="match status" value="1"/>
</dbReference>
<dbReference type="GO" id="GO:0005634">
    <property type="term" value="C:nucleus"/>
    <property type="evidence" value="ECO:0007669"/>
    <property type="project" value="UniProtKB-SubCell"/>
</dbReference>
<dbReference type="PROSITE" id="PS00479">
    <property type="entry name" value="ZF_DAG_PE_1"/>
    <property type="match status" value="1"/>
</dbReference>
<keyword evidence="15" id="KW-0862">Zinc</keyword>
<evidence type="ECO:0000256" key="18">
    <source>
        <dbReference type="ARBA" id="ARBA00022853"/>
    </source>
</evidence>
<feature type="binding site" evidence="27">
    <location>
        <position position="192"/>
    </location>
    <ligand>
        <name>a 1,2-diacyl-sn-glycero-3-phospho-(1D-myo-inositol-4,5-bisphosphate)</name>
        <dbReference type="ChEBI" id="CHEBI:58456"/>
    </ligand>
</feature>
<keyword evidence="17 25" id="KW-0067">ATP-binding</keyword>
<evidence type="ECO:0000313" key="37">
    <source>
        <dbReference type="Proteomes" id="UP000694541"/>
    </source>
</evidence>
<dbReference type="PRINTS" id="PR00360">
    <property type="entry name" value="C2DOMAIN"/>
</dbReference>
<dbReference type="CDD" id="cd04026">
    <property type="entry name" value="C2_PKC_alpha_gamma"/>
    <property type="match status" value="1"/>
</dbReference>
<evidence type="ECO:0000313" key="36">
    <source>
        <dbReference type="Ensembl" id="ENSANIP00000008321.1"/>
    </source>
</evidence>